<organism evidence="1 2">
    <name type="scientific">Favolaschia claudopus</name>
    <dbReference type="NCBI Taxonomy" id="2862362"/>
    <lineage>
        <taxon>Eukaryota</taxon>
        <taxon>Fungi</taxon>
        <taxon>Dikarya</taxon>
        <taxon>Basidiomycota</taxon>
        <taxon>Agaricomycotina</taxon>
        <taxon>Agaricomycetes</taxon>
        <taxon>Agaricomycetidae</taxon>
        <taxon>Agaricales</taxon>
        <taxon>Marasmiineae</taxon>
        <taxon>Mycenaceae</taxon>
        <taxon>Favolaschia</taxon>
    </lineage>
</organism>
<gene>
    <name evidence="1" type="ORF">R3P38DRAFT_2444990</name>
</gene>
<reference evidence="1 2" key="1">
    <citation type="journal article" date="2024" name="J Genomics">
        <title>Draft genome sequencing and assembly of Favolaschia claudopus CIRM-BRFM 2984 isolated from oak limbs.</title>
        <authorList>
            <person name="Navarro D."/>
            <person name="Drula E."/>
            <person name="Chaduli D."/>
            <person name="Cazenave R."/>
            <person name="Ahrendt S."/>
            <person name="Wang J."/>
            <person name="Lipzen A."/>
            <person name="Daum C."/>
            <person name="Barry K."/>
            <person name="Grigoriev I.V."/>
            <person name="Favel A."/>
            <person name="Rosso M.N."/>
            <person name="Martin F."/>
        </authorList>
    </citation>
    <scope>NUCLEOTIDE SEQUENCE [LARGE SCALE GENOMIC DNA]</scope>
    <source>
        <strain evidence="1 2">CIRM-BRFM 2984</strain>
    </source>
</reference>
<dbReference type="AlphaFoldDB" id="A0AAW0DYN8"/>
<feature type="non-terminal residue" evidence="1">
    <location>
        <position position="1"/>
    </location>
</feature>
<evidence type="ECO:0000313" key="1">
    <source>
        <dbReference type="EMBL" id="KAK7055974.1"/>
    </source>
</evidence>
<keyword evidence="2" id="KW-1185">Reference proteome</keyword>
<feature type="non-terminal residue" evidence="1">
    <location>
        <position position="289"/>
    </location>
</feature>
<dbReference type="InterPro" id="IPR032675">
    <property type="entry name" value="LRR_dom_sf"/>
</dbReference>
<dbReference type="SUPFAM" id="SSF52047">
    <property type="entry name" value="RNI-like"/>
    <property type="match status" value="1"/>
</dbReference>
<proteinExistence type="predicted"/>
<protein>
    <recommendedName>
        <fullName evidence="3">F-box domain-containing protein</fullName>
    </recommendedName>
</protein>
<sequence>LVPTEIWLLCWDVCSRCEISRLSLVCKRFRTISLPFLFKHQSLDLAAMEQGIDQDKFADRLDYMRRSAARVENLTDPSCAALSLIESWTVRFGYEHALSSKKQDIEIEDLRLFNKLRARIMETFCETLRLYPNLSSLDMERYAVDTAFLTMLAGLPHLRDLRLHIPDKSSVSYSGGNLAMPKLRRLDISRHALLLDGFTRRISLPNLVDLSIGVVRNMEVVFAHVAERFPLLERLRVDVVQDCEPFPELPLGSLPNLREIIGPQGMIDGLAPGRKISRVVVGNGGTRTG</sequence>
<comment type="caution">
    <text evidence="1">The sequence shown here is derived from an EMBL/GenBank/DDBJ whole genome shotgun (WGS) entry which is preliminary data.</text>
</comment>
<dbReference type="EMBL" id="JAWWNJ010000005">
    <property type="protein sequence ID" value="KAK7055974.1"/>
    <property type="molecule type" value="Genomic_DNA"/>
</dbReference>
<dbReference type="Gene3D" id="3.80.10.10">
    <property type="entry name" value="Ribonuclease Inhibitor"/>
    <property type="match status" value="1"/>
</dbReference>
<evidence type="ECO:0008006" key="3">
    <source>
        <dbReference type="Google" id="ProtNLM"/>
    </source>
</evidence>
<evidence type="ECO:0000313" key="2">
    <source>
        <dbReference type="Proteomes" id="UP001362999"/>
    </source>
</evidence>
<name>A0AAW0DYN8_9AGAR</name>
<accession>A0AAW0DYN8</accession>
<dbReference type="Proteomes" id="UP001362999">
    <property type="component" value="Unassembled WGS sequence"/>
</dbReference>